<accession>A0ABP9RM28</accession>
<dbReference type="RefSeq" id="WP_345626776.1">
    <property type="nucleotide sequence ID" value="NZ_BAABJQ010000003.1"/>
</dbReference>
<evidence type="ECO:0000256" key="1">
    <source>
        <dbReference type="ARBA" id="ARBA00023002"/>
    </source>
</evidence>
<dbReference type="InterPro" id="IPR050791">
    <property type="entry name" value="Aldo-Keto_reductase"/>
</dbReference>
<feature type="compositionally biased region" description="Basic residues" evidence="2">
    <location>
        <begin position="333"/>
        <end position="342"/>
    </location>
</feature>
<sequence>MERRHLGRQGLVTSAIGFGCMGLSQGYGPVDDDESVRVLRAALDLGVTMLDTAMSYGGGHNERLLARVLAGRREQAVVATKFGIVRDAGGVRLDGHPDHVRGYAEASLARLGIDVIDLYYLHRADPQVPIAETVGAMAELVRAGLVRHIGLSEVTVEQLELACAVHPVAAVQFEWSLLWRDPEDDVVPAARRLGVGLVPYSPLGRGLLSSTLAVDEIDSSDFRRGDPRFHGIDLTRNLAQITALTSIAADMGITTGQLALAWLLARGPDVVPIPGTRRLDRVEENSAGAALGIDEADLRRLEQLVPRSGWSGDRQSFAVPVTARATDRTGQPARRRHHRGYR</sequence>
<protein>
    <submittedName>
        <fullName evidence="4">Aldo/keto reductase</fullName>
    </submittedName>
</protein>
<proteinExistence type="predicted"/>
<dbReference type="Gene3D" id="3.20.20.100">
    <property type="entry name" value="NADP-dependent oxidoreductase domain"/>
    <property type="match status" value="1"/>
</dbReference>
<keyword evidence="5" id="KW-1185">Reference proteome</keyword>
<dbReference type="Pfam" id="PF00248">
    <property type="entry name" value="Aldo_ket_red"/>
    <property type="match status" value="1"/>
</dbReference>
<dbReference type="EMBL" id="BAABJQ010000003">
    <property type="protein sequence ID" value="GAA5180067.1"/>
    <property type="molecule type" value="Genomic_DNA"/>
</dbReference>
<gene>
    <name evidence="4" type="ORF">GCM10023322_11520</name>
</gene>
<dbReference type="PANTHER" id="PTHR43625">
    <property type="entry name" value="AFLATOXIN B1 ALDEHYDE REDUCTASE"/>
    <property type="match status" value="1"/>
</dbReference>
<dbReference type="SUPFAM" id="SSF51430">
    <property type="entry name" value="NAD(P)-linked oxidoreductase"/>
    <property type="match status" value="1"/>
</dbReference>
<organism evidence="4 5">
    <name type="scientific">Rugosimonospora acidiphila</name>
    <dbReference type="NCBI Taxonomy" id="556531"/>
    <lineage>
        <taxon>Bacteria</taxon>
        <taxon>Bacillati</taxon>
        <taxon>Actinomycetota</taxon>
        <taxon>Actinomycetes</taxon>
        <taxon>Micromonosporales</taxon>
        <taxon>Micromonosporaceae</taxon>
        <taxon>Rugosimonospora</taxon>
    </lineage>
</organism>
<dbReference type="PANTHER" id="PTHR43625:SF40">
    <property type="entry name" value="ALDO-KETO REDUCTASE YAKC [NADP(+)]"/>
    <property type="match status" value="1"/>
</dbReference>
<dbReference type="InterPro" id="IPR020471">
    <property type="entry name" value="AKR"/>
</dbReference>
<keyword evidence="1" id="KW-0560">Oxidoreductase</keyword>
<evidence type="ECO:0000313" key="5">
    <source>
        <dbReference type="Proteomes" id="UP001501570"/>
    </source>
</evidence>
<reference evidence="5" key="1">
    <citation type="journal article" date="2019" name="Int. J. Syst. Evol. Microbiol.">
        <title>The Global Catalogue of Microorganisms (GCM) 10K type strain sequencing project: providing services to taxonomists for standard genome sequencing and annotation.</title>
        <authorList>
            <consortium name="The Broad Institute Genomics Platform"/>
            <consortium name="The Broad Institute Genome Sequencing Center for Infectious Disease"/>
            <person name="Wu L."/>
            <person name="Ma J."/>
        </authorList>
    </citation>
    <scope>NUCLEOTIDE SEQUENCE [LARGE SCALE GENOMIC DNA]</scope>
    <source>
        <strain evidence="5">JCM 18304</strain>
    </source>
</reference>
<feature type="region of interest" description="Disordered" evidence="2">
    <location>
        <begin position="322"/>
        <end position="342"/>
    </location>
</feature>
<evidence type="ECO:0000256" key="2">
    <source>
        <dbReference type="SAM" id="MobiDB-lite"/>
    </source>
</evidence>
<dbReference type="PRINTS" id="PR00069">
    <property type="entry name" value="ALDKETRDTASE"/>
</dbReference>
<evidence type="ECO:0000259" key="3">
    <source>
        <dbReference type="Pfam" id="PF00248"/>
    </source>
</evidence>
<name>A0ABP9RM28_9ACTN</name>
<comment type="caution">
    <text evidence="4">The sequence shown here is derived from an EMBL/GenBank/DDBJ whole genome shotgun (WGS) entry which is preliminary data.</text>
</comment>
<dbReference type="Proteomes" id="UP001501570">
    <property type="component" value="Unassembled WGS sequence"/>
</dbReference>
<dbReference type="PROSITE" id="PS51257">
    <property type="entry name" value="PROKAR_LIPOPROTEIN"/>
    <property type="match status" value="1"/>
</dbReference>
<feature type="domain" description="NADP-dependent oxidoreductase" evidence="3">
    <location>
        <begin position="15"/>
        <end position="304"/>
    </location>
</feature>
<dbReference type="InterPro" id="IPR036812">
    <property type="entry name" value="NAD(P)_OxRdtase_dom_sf"/>
</dbReference>
<dbReference type="InterPro" id="IPR023210">
    <property type="entry name" value="NADP_OxRdtase_dom"/>
</dbReference>
<evidence type="ECO:0000313" key="4">
    <source>
        <dbReference type="EMBL" id="GAA5180067.1"/>
    </source>
</evidence>